<dbReference type="EMBL" id="FNIM01000002">
    <property type="protein sequence ID" value="SDN34610.1"/>
    <property type="molecule type" value="Genomic_DNA"/>
</dbReference>
<feature type="domain" description="DUF559" evidence="1">
    <location>
        <begin position="221"/>
        <end position="267"/>
    </location>
</feature>
<protein>
    <recommendedName>
        <fullName evidence="1">DUF559 domain-containing protein</fullName>
    </recommendedName>
</protein>
<dbReference type="RefSeq" id="WP_092533538.1">
    <property type="nucleotide sequence ID" value="NZ_FNIM01000002.1"/>
</dbReference>
<organism evidence="2 3">
    <name type="scientific">Actinomyces ruminicola</name>
    <dbReference type="NCBI Taxonomy" id="332524"/>
    <lineage>
        <taxon>Bacteria</taxon>
        <taxon>Bacillati</taxon>
        <taxon>Actinomycetota</taxon>
        <taxon>Actinomycetes</taxon>
        <taxon>Actinomycetales</taxon>
        <taxon>Actinomycetaceae</taxon>
        <taxon>Actinomyces</taxon>
    </lineage>
</organism>
<sequence length="287" mass="31583">MGYADRRDRILRALAAAHGAARARYLATDRSDRRTLARMVEEGGVQEYPGRVIALPGTRREVIVARQVGGLIGCAHAVVAHGLPTRSDPGPRVHVLVSTTPRAAPLRTTCHHIPGLFVDPLGSPYADAETMLTTFMRCAEPLDALIALDAALRGGLVTKEQLRAGLRGNRNGMLRELLDRANPKSRSLLETIARYELEEAGAAPEAGVEVPIGELDLLLGRLDIETDGHEFHSQRADWERDRRRDQWLIAHGYTPLRLTSHQVLTHQTVELVRPVAQRLGCWPEPAA</sequence>
<accession>A0A1H0AM39</accession>
<keyword evidence="3" id="KW-1185">Reference proteome</keyword>
<dbReference type="Pfam" id="PF04480">
    <property type="entry name" value="DUF559"/>
    <property type="match status" value="1"/>
</dbReference>
<name>A0A1H0AM39_9ACTO</name>
<proteinExistence type="predicted"/>
<evidence type="ECO:0000313" key="3">
    <source>
        <dbReference type="Proteomes" id="UP000198541"/>
    </source>
</evidence>
<reference evidence="3" key="1">
    <citation type="submission" date="2016-10" db="EMBL/GenBank/DDBJ databases">
        <authorList>
            <person name="Varghese N."/>
            <person name="Submissions S."/>
        </authorList>
    </citation>
    <scope>NUCLEOTIDE SEQUENCE [LARGE SCALE GENOMIC DNA]</scope>
    <source>
        <strain evidence="3">DSM 27982</strain>
    </source>
</reference>
<dbReference type="SUPFAM" id="SSF52980">
    <property type="entry name" value="Restriction endonuclease-like"/>
    <property type="match status" value="1"/>
</dbReference>
<evidence type="ECO:0000259" key="1">
    <source>
        <dbReference type="Pfam" id="PF04480"/>
    </source>
</evidence>
<dbReference type="Gene3D" id="3.40.960.10">
    <property type="entry name" value="VSR Endonuclease"/>
    <property type="match status" value="1"/>
</dbReference>
<dbReference type="Proteomes" id="UP000198541">
    <property type="component" value="Unassembled WGS sequence"/>
</dbReference>
<dbReference type="InterPro" id="IPR007569">
    <property type="entry name" value="DUF559"/>
</dbReference>
<gene>
    <name evidence="2" type="ORF">SAMN05216355_10225</name>
</gene>
<evidence type="ECO:0000313" key="2">
    <source>
        <dbReference type="EMBL" id="SDN34610.1"/>
    </source>
</evidence>
<dbReference type="AlphaFoldDB" id="A0A1H0AM39"/>
<dbReference type="STRING" id="332524.SAMN04487766_11542"/>
<dbReference type="InterPro" id="IPR011335">
    <property type="entry name" value="Restrct_endonuc-II-like"/>
</dbReference>